<proteinExistence type="predicted"/>
<sequence>MLVNSGSTPPTAGLSPHKGCGASRKASRELTMGHRALIAYERPDGQYNLHYTHRGARNLQLKHSITRATPFGEYTRENEWTHRAYEFLQTASDDSIPAPETHESRTPTRVRVEPRAVDVTLETIRREYVDYLTHEAFYVVNHEDGQLVVTAYRVFWFGLEDVATTATRAPMIGYGALRTVTWRDGERVNDEYVRGEFDALKAIIGDFLDRGVFASEGEALAYLERVFREWSSDADLDVVLNQ</sequence>
<dbReference type="AlphaFoldDB" id="A0A830F574"/>
<feature type="region of interest" description="Disordered" evidence="1">
    <location>
        <begin position="1"/>
        <end position="28"/>
    </location>
</feature>
<keyword evidence="3" id="KW-1185">Reference proteome</keyword>
<reference evidence="2 3" key="1">
    <citation type="journal article" date="2019" name="Int. J. Syst. Evol. Microbiol.">
        <title>The Global Catalogue of Microorganisms (GCM) 10K type strain sequencing project: providing services to taxonomists for standard genome sequencing and annotation.</title>
        <authorList>
            <consortium name="The Broad Institute Genomics Platform"/>
            <consortium name="The Broad Institute Genome Sequencing Center for Infectious Disease"/>
            <person name="Wu L."/>
            <person name="Ma J."/>
        </authorList>
    </citation>
    <scope>NUCLEOTIDE SEQUENCE [LARGE SCALE GENOMIC DNA]</scope>
    <source>
        <strain evidence="2 3">JCM 19585</strain>
    </source>
</reference>
<evidence type="ECO:0000313" key="2">
    <source>
        <dbReference type="EMBL" id="GGL41734.1"/>
    </source>
</evidence>
<protein>
    <submittedName>
        <fullName evidence="2">Uncharacterized protein</fullName>
    </submittedName>
</protein>
<comment type="caution">
    <text evidence="2">The sequence shown here is derived from an EMBL/GenBank/DDBJ whole genome shotgun (WGS) entry which is preliminary data.</text>
</comment>
<organism evidence="2 3">
    <name type="scientific">Halarchaeum grantii</name>
    <dbReference type="NCBI Taxonomy" id="1193105"/>
    <lineage>
        <taxon>Archaea</taxon>
        <taxon>Methanobacteriati</taxon>
        <taxon>Methanobacteriota</taxon>
        <taxon>Stenosarchaea group</taxon>
        <taxon>Halobacteria</taxon>
        <taxon>Halobacteriales</taxon>
        <taxon>Halobacteriaceae</taxon>
    </lineage>
</organism>
<dbReference type="Pfam" id="PF20509">
    <property type="entry name" value="DUF6735"/>
    <property type="match status" value="1"/>
</dbReference>
<feature type="compositionally biased region" description="Polar residues" evidence="1">
    <location>
        <begin position="1"/>
        <end position="10"/>
    </location>
</feature>
<evidence type="ECO:0000256" key="1">
    <source>
        <dbReference type="SAM" id="MobiDB-lite"/>
    </source>
</evidence>
<gene>
    <name evidence="2" type="ORF">GCM10009037_26700</name>
</gene>
<accession>A0A830F574</accession>
<name>A0A830F574_9EURY</name>
<dbReference type="InterPro" id="IPR046622">
    <property type="entry name" value="DUF6735"/>
</dbReference>
<dbReference type="EMBL" id="BMPF01000005">
    <property type="protein sequence ID" value="GGL41734.1"/>
    <property type="molecule type" value="Genomic_DNA"/>
</dbReference>
<evidence type="ECO:0000313" key="3">
    <source>
        <dbReference type="Proteomes" id="UP000628840"/>
    </source>
</evidence>
<dbReference type="Proteomes" id="UP000628840">
    <property type="component" value="Unassembled WGS sequence"/>
</dbReference>